<dbReference type="Proteomes" id="UP001341840">
    <property type="component" value="Unassembled WGS sequence"/>
</dbReference>
<evidence type="ECO:0000313" key="1">
    <source>
        <dbReference type="EMBL" id="MED6186526.1"/>
    </source>
</evidence>
<sequence length="67" mass="7745">MDSAADLVMLKRCEYENKAVRRRITQDILDEWSFSNFNESVASDDSMVKDQSIEMVAMNPQNSRAKQ</sequence>
<name>A0ABU6WKW8_9FABA</name>
<feature type="non-terminal residue" evidence="1">
    <location>
        <position position="67"/>
    </location>
</feature>
<comment type="caution">
    <text evidence="1">The sequence shown here is derived from an EMBL/GenBank/DDBJ whole genome shotgun (WGS) entry which is preliminary data.</text>
</comment>
<accession>A0ABU6WKW8</accession>
<keyword evidence="2" id="KW-1185">Reference proteome</keyword>
<protein>
    <submittedName>
        <fullName evidence="1">Uncharacterized protein</fullName>
    </submittedName>
</protein>
<gene>
    <name evidence="1" type="ORF">PIB30_067562</name>
</gene>
<proteinExistence type="predicted"/>
<evidence type="ECO:0000313" key="2">
    <source>
        <dbReference type="Proteomes" id="UP001341840"/>
    </source>
</evidence>
<organism evidence="1 2">
    <name type="scientific">Stylosanthes scabra</name>
    <dbReference type="NCBI Taxonomy" id="79078"/>
    <lineage>
        <taxon>Eukaryota</taxon>
        <taxon>Viridiplantae</taxon>
        <taxon>Streptophyta</taxon>
        <taxon>Embryophyta</taxon>
        <taxon>Tracheophyta</taxon>
        <taxon>Spermatophyta</taxon>
        <taxon>Magnoliopsida</taxon>
        <taxon>eudicotyledons</taxon>
        <taxon>Gunneridae</taxon>
        <taxon>Pentapetalae</taxon>
        <taxon>rosids</taxon>
        <taxon>fabids</taxon>
        <taxon>Fabales</taxon>
        <taxon>Fabaceae</taxon>
        <taxon>Papilionoideae</taxon>
        <taxon>50 kb inversion clade</taxon>
        <taxon>dalbergioids sensu lato</taxon>
        <taxon>Dalbergieae</taxon>
        <taxon>Pterocarpus clade</taxon>
        <taxon>Stylosanthes</taxon>
    </lineage>
</organism>
<reference evidence="1 2" key="1">
    <citation type="journal article" date="2023" name="Plants (Basel)">
        <title>Bridging the Gap: Combining Genomics and Transcriptomics Approaches to Understand Stylosanthes scabra, an Orphan Legume from the Brazilian Caatinga.</title>
        <authorList>
            <person name="Ferreira-Neto J.R.C."/>
            <person name="da Silva M.D."/>
            <person name="Binneck E."/>
            <person name="de Melo N.F."/>
            <person name="da Silva R.H."/>
            <person name="de Melo A.L.T.M."/>
            <person name="Pandolfi V."/>
            <person name="Bustamante F.O."/>
            <person name="Brasileiro-Vidal A.C."/>
            <person name="Benko-Iseppon A.M."/>
        </authorList>
    </citation>
    <scope>NUCLEOTIDE SEQUENCE [LARGE SCALE GENOMIC DNA]</scope>
    <source>
        <tissue evidence="1">Leaves</tissue>
    </source>
</reference>
<dbReference type="EMBL" id="JASCZI010181950">
    <property type="protein sequence ID" value="MED6186526.1"/>
    <property type="molecule type" value="Genomic_DNA"/>
</dbReference>